<protein>
    <recommendedName>
        <fullName evidence="3 9">Protein MgtC</fullName>
    </recommendedName>
</protein>
<keyword evidence="7" id="KW-0472">Membrane</keyword>
<evidence type="ECO:0000259" key="11">
    <source>
        <dbReference type="Pfam" id="PF21770"/>
    </source>
</evidence>
<evidence type="ECO:0000256" key="5">
    <source>
        <dbReference type="ARBA" id="ARBA00022692"/>
    </source>
</evidence>
<keyword evidence="5" id="KW-0812">Transmembrane</keyword>
<evidence type="ECO:0000256" key="2">
    <source>
        <dbReference type="ARBA" id="ARBA00009298"/>
    </source>
</evidence>
<evidence type="ECO:0000313" key="13">
    <source>
        <dbReference type="Proteomes" id="UP000198755"/>
    </source>
</evidence>
<evidence type="ECO:0000256" key="8">
    <source>
        <dbReference type="ARBA" id="ARBA00025369"/>
    </source>
</evidence>
<dbReference type="EMBL" id="FOSN01000008">
    <property type="protein sequence ID" value="SFK47554.1"/>
    <property type="molecule type" value="Genomic_DNA"/>
</dbReference>
<dbReference type="InterPro" id="IPR049177">
    <property type="entry name" value="MgtC_SapB_SrpB_YhiD_N"/>
</dbReference>
<feature type="domain" description="MgtC/SapB/SrpB/YhiD N-terminal" evidence="10">
    <location>
        <begin position="16"/>
        <end position="134"/>
    </location>
</feature>
<dbReference type="PANTHER" id="PTHR33778">
    <property type="entry name" value="PROTEIN MGTC"/>
    <property type="match status" value="1"/>
</dbReference>
<sequence length="236" mass="24826">MASFIDPSLERDAFNLFAAVVLGSAIGFERQWRQRLAGLRTNTLVSLGAAIYVVFAGQFTDAAPTRVAAQVVSGIGFLGAGVIFKEGLNVRGLNTAATLWCSGAVGLLAGAGQWDRGAVAVALVILVNLVLRPIVGLINRQPLESAEVESFYAVTVVCKGVSEADIRAMLVDGFCAGSLHLRGLESADIEGTDRVEVSASLTAERPREIALETIVGQISLDKNVTAARWRAVNSLG</sequence>
<dbReference type="PANTHER" id="PTHR33778:SF3">
    <property type="entry name" value="PROTEIN MGTC"/>
    <property type="match status" value="1"/>
</dbReference>
<keyword evidence="9" id="KW-0997">Cell inner membrane</keyword>
<proteinExistence type="inferred from homology"/>
<dbReference type="Proteomes" id="UP000198755">
    <property type="component" value="Unassembled WGS sequence"/>
</dbReference>
<evidence type="ECO:0000256" key="9">
    <source>
        <dbReference type="RuleBase" id="RU365041"/>
    </source>
</evidence>
<feature type="domain" description="MgtC-like C-terminal" evidence="11">
    <location>
        <begin position="152"/>
        <end position="229"/>
    </location>
</feature>
<dbReference type="InterPro" id="IPR003416">
    <property type="entry name" value="MgtC/SapB/SrpB/YhiD_fam"/>
</dbReference>
<evidence type="ECO:0000256" key="6">
    <source>
        <dbReference type="ARBA" id="ARBA00022989"/>
    </source>
</evidence>
<evidence type="ECO:0000256" key="3">
    <source>
        <dbReference type="ARBA" id="ARBA00013833"/>
    </source>
</evidence>
<evidence type="ECO:0000256" key="4">
    <source>
        <dbReference type="ARBA" id="ARBA00022475"/>
    </source>
</evidence>
<dbReference type="PRINTS" id="PR01837">
    <property type="entry name" value="MGTCSAPBPROT"/>
</dbReference>
<dbReference type="Pfam" id="PF21770">
    <property type="entry name" value="MgtC_SapB_C"/>
    <property type="match status" value="1"/>
</dbReference>
<comment type="subcellular location">
    <subcellularLocation>
        <location evidence="9">Cell inner membrane</location>
        <topology evidence="9">Multi-pass membrane protein</topology>
    </subcellularLocation>
    <subcellularLocation>
        <location evidence="1">Cell membrane</location>
        <topology evidence="1">Multi-pass membrane protein</topology>
    </subcellularLocation>
</comment>
<dbReference type="InterPro" id="IPR048640">
    <property type="entry name" value="MgtC-like_C"/>
</dbReference>
<accession>A0A1I3ZTQ2</accession>
<keyword evidence="6" id="KW-1133">Transmembrane helix</keyword>
<keyword evidence="13" id="KW-1185">Reference proteome</keyword>
<evidence type="ECO:0000256" key="7">
    <source>
        <dbReference type="ARBA" id="ARBA00023136"/>
    </source>
</evidence>
<dbReference type="AlphaFoldDB" id="A0A1I3ZTQ2"/>
<comment type="function">
    <text evidence="8">Virulence factor required for growth in low Mg(2+) medium and for intramacrophage survival. May be involved in regulating membrane potential by activating Na(+)/K(+)-ATPase.</text>
</comment>
<reference evidence="12 13" key="1">
    <citation type="submission" date="2016-10" db="EMBL/GenBank/DDBJ databases">
        <authorList>
            <person name="de Groot N.N."/>
        </authorList>
    </citation>
    <scope>NUCLEOTIDE SEQUENCE [LARGE SCALE GENOMIC DNA]</scope>
    <source>
        <strain evidence="12 13">NE2</strain>
    </source>
</reference>
<comment type="similarity">
    <text evidence="2 9">Belongs to the MgtC/SapB family.</text>
</comment>
<dbReference type="RefSeq" id="WP_091682154.1">
    <property type="nucleotide sequence ID" value="NZ_FOSN01000008.1"/>
</dbReference>
<keyword evidence="4" id="KW-1003">Cell membrane</keyword>
<name>A0A1I3ZTQ2_9HYPH</name>
<organism evidence="12 13">
    <name type="scientific">Methylocapsa palsarum</name>
    <dbReference type="NCBI Taxonomy" id="1612308"/>
    <lineage>
        <taxon>Bacteria</taxon>
        <taxon>Pseudomonadati</taxon>
        <taxon>Pseudomonadota</taxon>
        <taxon>Alphaproteobacteria</taxon>
        <taxon>Hyphomicrobiales</taxon>
        <taxon>Beijerinckiaceae</taxon>
        <taxon>Methylocapsa</taxon>
    </lineage>
</organism>
<evidence type="ECO:0000313" key="12">
    <source>
        <dbReference type="EMBL" id="SFK47554.1"/>
    </source>
</evidence>
<dbReference type="Gene3D" id="3.30.70.260">
    <property type="match status" value="1"/>
</dbReference>
<dbReference type="Pfam" id="PF02308">
    <property type="entry name" value="MgtC"/>
    <property type="match status" value="1"/>
</dbReference>
<dbReference type="GO" id="GO:0005886">
    <property type="term" value="C:plasma membrane"/>
    <property type="evidence" value="ECO:0007669"/>
    <property type="project" value="UniProtKB-SubCell"/>
</dbReference>
<dbReference type="OrthoDB" id="9811198at2"/>
<evidence type="ECO:0000259" key="10">
    <source>
        <dbReference type="Pfam" id="PF02308"/>
    </source>
</evidence>
<gene>
    <name evidence="12" type="ORF">SAMN05444581_108162</name>
</gene>
<evidence type="ECO:0000256" key="1">
    <source>
        <dbReference type="ARBA" id="ARBA00004651"/>
    </source>
</evidence>
<dbReference type="STRING" id="1612308.SAMN05444581_108162"/>